<reference evidence="3 4" key="1">
    <citation type="submission" date="2024-01" db="EMBL/GenBank/DDBJ databases">
        <title>Unpublished Manusciprt.</title>
        <authorList>
            <person name="Duman M."/>
            <person name="Valdes E.G."/>
            <person name="Ajmi N."/>
            <person name="Altun S."/>
            <person name="Saticioglu I.B."/>
        </authorList>
    </citation>
    <scope>NUCLEOTIDE SEQUENCE [LARGE SCALE GENOMIC DNA]</scope>
    <source>
        <strain evidence="3 4">148P</strain>
    </source>
</reference>
<dbReference type="InterPro" id="IPR045851">
    <property type="entry name" value="AMP-bd_C_sf"/>
</dbReference>
<dbReference type="Gene3D" id="3.40.50.12780">
    <property type="entry name" value="N-terminal domain of ligase-like"/>
    <property type="match status" value="1"/>
</dbReference>
<dbReference type="SUPFAM" id="SSF56801">
    <property type="entry name" value="Acetyl-CoA synthetase-like"/>
    <property type="match status" value="1"/>
</dbReference>
<dbReference type="Gene3D" id="3.30.300.30">
    <property type="match status" value="1"/>
</dbReference>
<evidence type="ECO:0000259" key="2">
    <source>
        <dbReference type="Pfam" id="PF13193"/>
    </source>
</evidence>
<evidence type="ECO:0000313" key="4">
    <source>
        <dbReference type="Proteomes" id="UP001335100"/>
    </source>
</evidence>
<feature type="domain" description="AMP-dependent synthetase/ligase" evidence="1">
    <location>
        <begin position="17"/>
        <end position="374"/>
    </location>
</feature>
<dbReference type="EMBL" id="JAZDQJ010000006">
    <property type="protein sequence ID" value="MEE1933085.1"/>
    <property type="molecule type" value="Genomic_DNA"/>
</dbReference>
<protein>
    <submittedName>
        <fullName evidence="3">Class I adenylate-forming enzyme family protein</fullName>
    </submittedName>
</protein>
<gene>
    <name evidence="3" type="ORF">V0R50_07620</name>
</gene>
<accession>A0ABU7HNH5</accession>
<organism evidence="3 4">
    <name type="scientific">Pseudomonas ulcerans</name>
    <dbReference type="NCBI Taxonomy" id="3115852"/>
    <lineage>
        <taxon>Bacteria</taxon>
        <taxon>Pseudomonadati</taxon>
        <taxon>Pseudomonadota</taxon>
        <taxon>Gammaproteobacteria</taxon>
        <taxon>Pseudomonadales</taxon>
        <taxon>Pseudomonadaceae</taxon>
        <taxon>Pseudomonas</taxon>
    </lineage>
</organism>
<comment type="caution">
    <text evidence="3">The sequence shown here is derived from an EMBL/GenBank/DDBJ whole genome shotgun (WGS) entry which is preliminary data.</text>
</comment>
<dbReference type="PANTHER" id="PTHR43767:SF1">
    <property type="entry name" value="NONRIBOSOMAL PEPTIDE SYNTHASE PES1 (EUROFUNG)-RELATED"/>
    <property type="match status" value="1"/>
</dbReference>
<dbReference type="InterPro" id="IPR000873">
    <property type="entry name" value="AMP-dep_synth/lig_dom"/>
</dbReference>
<sequence length="525" mass="57008">MKRPGGMRQVLDQCNGLYPGKTAIVYAGESYTYAQLDDASQRLAAGLRGVGLRQQENVLLCLGNRIEMVCAFWGVLKAGGVVVNVDPLVRRAHLEHVLRDCEASVFITTSAVLAGLPSSIASLPHLRAIVLLDGEPDARATRTFESLLGQEDLAATPLSVQEDDLAAIFYPDEGPQLPRGVMVSQRNMLAALDSLRSNLAYEVTDNILCSLPLSTDYGLYQMLMAVDAGATLVLEKTSNAALSLMDSIERHQVSVVPFVTNTLTFLYEHATRRGIAFPGVRLVTNGGAGLRRRQISRMNSLFPNARICTLFGLPECKCCACLPPEDVLGKPGSIGIAVPDTEVWLIDDEGQRVEQPQRLGQLVIRSASMTPGYWRDPVATAQRLKPGIEPGEVVLHTGVLCSRDEDGYLYHHGSVHQLIRCDGMRVNPLDIEQFLLALDGVRDAAVVGIADAERGQAPWAFVVVEPNQRTADVGELLEHCRSGLASWQVPVGITFKTILPSTGSGRVDLVLLQEWARNEQAAVAE</sequence>
<feature type="domain" description="AMP-binding enzyme C-terminal" evidence="2">
    <location>
        <begin position="431"/>
        <end position="505"/>
    </location>
</feature>
<name>A0ABU7HNH5_9PSED</name>
<dbReference type="PANTHER" id="PTHR43767">
    <property type="entry name" value="LONG-CHAIN-FATTY-ACID--COA LIGASE"/>
    <property type="match status" value="1"/>
</dbReference>
<dbReference type="Pfam" id="PF00501">
    <property type="entry name" value="AMP-binding"/>
    <property type="match status" value="1"/>
</dbReference>
<dbReference type="RefSeq" id="WP_330073975.1">
    <property type="nucleotide sequence ID" value="NZ_JAZDQJ010000006.1"/>
</dbReference>
<evidence type="ECO:0000259" key="1">
    <source>
        <dbReference type="Pfam" id="PF00501"/>
    </source>
</evidence>
<dbReference type="Pfam" id="PF13193">
    <property type="entry name" value="AMP-binding_C"/>
    <property type="match status" value="1"/>
</dbReference>
<dbReference type="InterPro" id="IPR042099">
    <property type="entry name" value="ANL_N_sf"/>
</dbReference>
<keyword evidence="4" id="KW-1185">Reference proteome</keyword>
<dbReference type="Proteomes" id="UP001335100">
    <property type="component" value="Unassembled WGS sequence"/>
</dbReference>
<evidence type="ECO:0000313" key="3">
    <source>
        <dbReference type="EMBL" id="MEE1933085.1"/>
    </source>
</evidence>
<dbReference type="InterPro" id="IPR050237">
    <property type="entry name" value="ATP-dep_AMP-bd_enzyme"/>
</dbReference>
<proteinExistence type="predicted"/>
<dbReference type="InterPro" id="IPR025110">
    <property type="entry name" value="AMP-bd_C"/>
</dbReference>